<evidence type="ECO:0000256" key="4">
    <source>
        <dbReference type="ARBA" id="ARBA00023163"/>
    </source>
</evidence>
<dbReference type="RefSeq" id="WP_281842049.1">
    <property type="nucleotide sequence ID" value="NZ_BROH01000004.1"/>
</dbReference>
<dbReference type="SUPFAM" id="SSF53850">
    <property type="entry name" value="Periplasmic binding protein-like II"/>
    <property type="match status" value="1"/>
</dbReference>
<name>A0ABQ5LSJ4_9RHOB</name>
<evidence type="ECO:0000256" key="1">
    <source>
        <dbReference type="ARBA" id="ARBA00009437"/>
    </source>
</evidence>
<evidence type="ECO:0000259" key="5">
    <source>
        <dbReference type="PROSITE" id="PS50931"/>
    </source>
</evidence>
<dbReference type="Pfam" id="PF00126">
    <property type="entry name" value="HTH_1"/>
    <property type="match status" value="1"/>
</dbReference>
<feature type="domain" description="HTH lysR-type" evidence="5">
    <location>
        <begin position="3"/>
        <end position="60"/>
    </location>
</feature>
<dbReference type="PANTHER" id="PTHR30537:SF3">
    <property type="entry name" value="TRANSCRIPTIONAL REGULATORY PROTEIN"/>
    <property type="match status" value="1"/>
</dbReference>
<protein>
    <submittedName>
        <fullName evidence="6">LysR family transcriptional regulator</fullName>
    </submittedName>
</protein>
<dbReference type="Pfam" id="PF03466">
    <property type="entry name" value="LysR_substrate"/>
    <property type="match status" value="1"/>
</dbReference>
<dbReference type="CDD" id="cd05466">
    <property type="entry name" value="PBP2_LTTR_substrate"/>
    <property type="match status" value="1"/>
</dbReference>
<comment type="caution">
    <text evidence="6">The sequence shown here is derived from an EMBL/GenBank/DDBJ whole genome shotgun (WGS) entry which is preliminary data.</text>
</comment>
<dbReference type="Gene3D" id="1.10.10.10">
    <property type="entry name" value="Winged helix-like DNA-binding domain superfamily/Winged helix DNA-binding domain"/>
    <property type="match status" value="1"/>
</dbReference>
<dbReference type="InterPro" id="IPR005119">
    <property type="entry name" value="LysR_subst-bd"/>
</dbReference>
<dbReference type="Proteomes" id="UP001144205">
    <property type="component" value="Unassembled WGS sequence"/>
</dbReference>
<evidence type="ECO:0000313" key="7">
    <source>
        <dbReference type="Proteomes" id="UP001144205"/>
    </source>
</evidence>
<comment type="similarity">
    <text evidence="1">Belongs to the LysR transcriptional regulatory family.</text>
</comment>
<sequence length="298" mass="31878">MEPDWDDLKVFLAVARGESLSAAGKALRRDPATVGRRVARLEEALGAPLFVRAPTGYGLTEAGGRLLAHAEAVEQAVARGAEALRGEAAGLSGQVRIGAPDGCANYLLPQVCARIHAEHPGLELQIIALPRVVNLSRREADFAITVSPPAAGRLTVQKITDYRLHLVAHRDYLENAPKISALEDVPQHPIVGYIPDMIFDAELDYLAETGAVTVALGSSAVSVQLGFLRERAGLGIAHDFSLPFVPGLVKVLPEAVALTRSYYLIRHAGDARIERLSRVGDMLIAGLRAEVARLEALT</sequence>
<keyword evidence="4" id="KW-0804">Transcription</keyword>
<evidence type="ECO:0000256" key="3">
    <source>
        <dbReference type="ARBA" id="ARBA00023125"/>
    </source>
</evidence>
<dbReference type="InterPro" id="IPR036388">
    <property type="entry name" value="WH-like_DNA-bd_sf"/>
</dbReference>
<evidence type="ECO:0000256" key="2">
    <source>
        <dbReference type="ARBA" id="ARBA00023015"/>
    </source>
</evidence>
<gene>
    <name evidence="6" type="ORF">STA1M1_18280</name>
</gene>
<proteinExistence type="inferred from homology"/>
<accession>A0ABQ5LSJ4</accession>
<dbReference type="InterPro" id="IPR000847">
    <property type="entry name" value="LysR_HTH_N"/>
</dbReference>
<dbReference type="SUPFAM" id="SSF46785">
    <property type="entry name" value="Winged helix' DNA-binding domain"/>
    <property type="match status" value="1"/>
</dbReference>
<dbReference type="InterPro" id="IPR058163">
    <property type="entry name" value="LysR-type_TF_proteobact-type"/>
</dbReference>
<evidence type="ECO:0000313" key="6">
    <source>
        <dbReference type="EMBL" id="GKY87959.1"/>
    </source>
</evidence>
<keyword evidence="3" id="KW-0238">DNA-binding</keyword>
<dbReference type="EMBL" id="BROH01000004">
    <property type="protein sequence ID" value="GKY87959.1"/>
    <property type="molecule type" value="Genomic_DNA"/>
</dbReference>
<reference evidence="6" key="1">
    <citation type="journal article" date="2023" name="Int. J. Syst. Evol. Microbiol.">
        <title>Sinisalibacter aestuarii sp. nov., isolated from estuarine sediment of the Arakawa River.</title>
        <authorList>
            <person name="Arafat S.T."/>
            <person name="Hirano S."/>
            <person name="Sato A."/>
            <person name="Takeuchi K."/>
            <person name="Yasuda T."/>
            <person name="Terahara T."/>
            <person name="Hamada M."/>
            <person name="Kobayashi T."/>
        </authorList>
    </citation>
    <scope>NUCLEOTIDE SEQUENCE</scope>
    <source>
        <strain evidence="6">B-399</strain>
    </source>
</reference>
<keyword evidence="2" id="KW-0805">Transcription regulation</keyword>
<dbReference type="InterPro" id="IPR036390">
    <property type="entry name" value="WH_DNA-bd_sf"/>
</dbReference>
<dbReference type="PANTHER" id="PTHR30537">
    <property type="entry name" value="HTH-TYPE TRANSCRIPTIONAL REGULATOR"/>
    <property type="match status" value="1"/>
</dbReference>
<organism evidence="6 7">
    <name type="scientific">Sinisalibacter aestuarii</name>
    <dbReference type="NCBI Taxonomy" id="2949426"/>
    <lineage>
        <taxon>Bacteria</taxon>
        <taxon>Pseudomonadati</taxon>
        <taxon>Pseudomonadota</taxon>
        <taxon>Alphaproteobacteria</taxon>
        <taxon>Rhodobacterales</taxon>
        <taxon>Roseobacteraceae</taxon>
        <taxon>Sinisalibacter</taxon>
    </lineage>
</organism>
<dbReference type="PROSITE" id="PS50931">
    <property type="entry name" value="HTH_LYSR"/>
    <property type="match status" value="1"/>
</dbReference>
<keyword evidence="7" id="KW-1185">Reference proteome</keyword>
<dbReference type="Gene3D" id="3.40.190.290">
    <property type="match status" value="1"/>
</dbReference>